<organism evidence="1 2">
    <name type="scientific">Pomacea canaliculata</name>
    <name type="common">Golden apple snail</name>
    <dbReference type="NCBI Taxonomy" id="400727"/>
    <lineage>
        <taxon>Eukaryota</taxon>
        <taxon>Metazoa</taxon>
        <taxon>Spiralia</taxon>
        <taxon>Lophotrochozoa</taxon>
        <taxon>Mollusca</taxon>
        <taxon>Gastropoda</taxon>
        <taxon>Caenogastropoda</taxon>
        <taxon>Architaenioglossa</taxon>
        <taxon>Ampullarioidea</taxon>
        <taxon>Ampullariidae</taxon>
        <taxon>Pomacea</taxon>
    </lineage>
</organism>
<name>A0A2T7NLF7_POMCA</name>
<accession>A0A2T7NLF7</accession>
<dbReference type="AlphaFoldDB" id="A0A2T7NLF7"/>
<dbReference type="Proteomes" id="UP000245119">
    <property type="component" value="Linkage Group LG11"/>
</dbReference>
<dbReference type="EMBL" id="PZQS01000011">
    <property type="protein sequence ID" value="PVD22003.1"/>
    <property type="molecule type" value="Genomic_DNA"/>
</dbReference>
<dbReference type="OrthoDB" id="433738at2759"/>
<evidence type="ECO:0000313" key="1">
    <source>
        <dbReference type="EMBL" id="PVD22003.1"/>
    </source>
</evidence>
<comment type="caution">
    <text evidence="1">The sequence shown here is derived from an EMBL/GenBank/DDBJ whole genome shotgun (WGS) entry which is preliminary data.</text>
</comment>
<sequence>MSNGATAMDMDLEGESVAMDICCTSDEGDQEEKKGQEDRGVDASLRETDILHLTRVCEKRLLQKGQGLSSPVPGASCKISLQIAGGTCECDAQSLGYPSGESSVQIGEGDTRLSSIIDIALLRMKRGEIIHFSCKDTGTKCSDL</sequence>
<gene>
    <name evidence="1" type="ORF">C0Q70_17806</name>
</gene>
<reference evidence="1 2" key="1">
    <citation type="submission" date="2018-04" db="EMBL/GenBank/DDBJ databases">
        <title>The genome of golden apple snail Pomacea canaliculata provides insight into stress tolerance and invasive adaptation.</title>
        <authorList>
            <person name="Liu C."/>
            <person name="Liu B."/>
            <person name="Ren Y."/>
            <person name="Zhang Y."/>
            <person name="Wang H."/>
            <person name="Li S."/>
            <person name="Jiang F."/>
            <person name="Yin L."/>
            <person name="Zhang G."/>
            <person name="Qian W."/>
            <person name="Fan W."/>
        </authorList>
    </citation>
    <scope>NUCLEOTIDE SEQUENCE [LARGE SCALE GENOMIC DNA]</scope>
    <source>
        <strain evidence="1">SZHN2017</strain>
        <tissue evidence="1">Muscle</tissue>
    </source>
</reference>
<proteinExistence type="predicted"/>
<keyword evidence="2" id="KW-1185">Reference proteome</keyword>
<evidence type="ECO:0000313" key="2">
    <source>
        <dbReference type="Proteomes" id="UP000245119"/>
    </source>
</evidence>
<protein>
    <submittedName>
        <fullName evidence="1">Uncharacterized protein</fullName>
    </submittedName>
</protein>